<accession>A0A0R2HLQ4</accession>
<reference evidence="1 2" key="1">
    <citation type="journal article" date="2015" name="Genome Announc.">
        <title>Expanding the biotechnology potential of lactobacilli through comparative genomics of 213 strains and associated genera.</title>
        <authorList>
            <person name="Sun Z."/>
            <person name="Harris H.M."/>
            <person name="McCann A."/>
            <person name="Guo C."/>
            <person name="Argimon S."/>
            <person name="Zhang W."/>
            <person name="Yang X."/>
            <person name="Jeffery I.B."/>
            <person name="Cooney J.C."/>
            <person name="Kagawa T.F."/>
            <person name="Liu W."/>
            <person name="Song Y."/>
            <person name="Salvetti E."/>
            <person name="Wrobel A."/>
            <person name="Rasinkangas P."/>
            <person name="Parkhill J."/>
            <person name="Rea M.C."/>
            <person name="O'Sullivan O."/>
            <person name="Ritari J."/>
            <person name="Douillard F.P."/>
            <person name="Paul Ross R."/>
            <person name="Yang R."/>
            <person name="Briner A.E."/>
            <person name="Felis G.E."/>
            <person name="de Vos W.M."/>
            <person name="Barrangou R."/>
            <person name="Klaenhammer T.R."/>
            <person name="Caufield P.W."/>
            <person name="Cui Y."/>
            <person name="Zhang H."/>
            <person name="O'Toole P.W."/>
        </authorList>
    </citation>
    <scope>NUCLEOTIDE SEQUENCE [LARGE SCALE GENOMIC DNA]</scope>
    <source>
        <strain evidence="1 2">DSM 20405</strain>
    </source>
</reference>
<organism evidence="1 2">
    <name type="scientific">Kandleria vitulina DSM 20405</name>
    <dbReference type="NCBI Taxonomy" id="1410657"/>
    <lineage>
        <taxon>Bacteria</taxon>
        <taxon>Bacillati</taxon>
        <taxon>Bacillota</taxon>
        <taxon>Erysipelotrichia</taxon>
        <taxon>Erysipelotrichales</taxon>
        <taxon>Coprobacillaceae</taxon>
        <taxon>Kandleria</taxon>
    </lineage>
</organism>
<proteinExistence type="predicted"/>
<dbReference type="EMBL" id="JQBL01000003">
    <property type="protein sequence ID" value="KRN51020.1"/>
    <property type="molecule type" value="Genomic_DNA"/>
</dbReference>
<evidence type="ECO:0000313" key="1">
    <source>
        <dbReference type="EMBL" id="KRN51020.1"/>
    </source>
</evidence>
<dbReference type="RefSeq" id="WP_031588660.1">
    <property type="nucleotide sequence ID" value="NZ_JNKN01000004.1"/>
</dbReference>
<name>A0A0R2HLQ4_9FIRM</name>
<keyword evidence="2" id="KW-1185">Reference proteome</keyword>
<protein>
    <submittedName>
        <fullName evidence="1">Uncharacterized protein</fullName>
    </submittedName>
</protein>
<comment type="caution">
    <text evidence="1">The sequence shown here is derived from an EMBL/GenBank/DDBJ whole genome shotgun (WGS) entry which is preliminary data.</text>
</comment>
<evidence type="ECO:0000313" key="2">
    <source>
        <dbReference type="Proteomes" id="UP000051841"/>
    </source>
</evidence>
<dbReference type="AlphaFoldDB" id="A0A0R2HLQ4"/>
<dbReference type="Proteomes" id="UP000051841">
    <property type="component" value="Unassembled WGS sequence"/>
</dbReference>
<dbReference type="PATRIC" id="fig|1410657.5.peg.1134"/>
<gene>
    <name evidence="1" type="ORF">IV49_GL001093</name>
</gene>
<sequence length="64" mass="7544">MFSSKKEIDYKRLKKDLINEYGAQMVSFSGVFGFLDMCKVEDASNEQLLELAKKEHFNLKKYMK</sequence>